<evidence type="ECO:0000259" key="3">
    <source>
        <dbReference type="SMART" id="SM00358"/>
    </source>
</evidence>
<proteinExistence type="predicted"/>
<reference evidence="4 5" key="1">
    <citation type="journal article" date="2023" name="Life. Sci Alliance">
        <title>Evolutionary insights into 3D genome organization and epigenetic landscape of Vigna mungo.</title>
        <authorList>
            <person name="Junaid A."/>
            <person name="Singh B."/>
            <person name="Bhatia S."/>
        </authorList>
    </citation>
    <scope>NUCLEOTIDE SEQUENCE [LARGE SCALE GENOMIC DNA]</scope>
    <source>
        <strain evidence="4">Urdbean</strain>
    </source>
</reference>
<dbReference type="PANTHER" id="PTHR46031:SF37">
    <property type="entry name" value="DRBM DOMAIN-CONTAINING PROTEIN"/>
    <property type="match status" value="1"/>
</dbReference>
<dbReference type="AlphaFoldDB" id="A0AAQ3P4V8"/>
<keyword evidence="1" id="KW-0677">Repeat</keyword>
<evidence type="ECO:0000313" key="4">
    <source>
        <dbReference type="EMBL" id="WVZ21660.1"/>
    </source>
</evidence>
<protein>
    <recommendedName>
        <fullName evidence="3">DRBM domain-containing protein</fullName>
    </recommendedName>
</protein>
<name>A0AAQ3P4V8_VIGMU</name>
<dbReference type="SMART" id="SM00358">
    <property type="entry name" value="DSRM"/>
    <property type="match status" value="2"/>
</dbReference>
<dbReference type="InterPro" id="IPR014720">
    <property type="entry name" value="dsRBD_dom"/>
</dbReference>
<gene>
    <name evidence="4" type="ORF">V8G54_008982</name>
</gene>
<organism evidence="4 5">
    <name type="scientific">Vigna mungo</name>
    <name type="common">Black gram</name>
    <name type="synonym">Phaseolus mungo</name>
    <dbReference type="NCBI Taxonomy" id="3915"/>
    <lineage>
        <taxon>Eukaryota</taxon>
        <taxon>Viridiplantae</taxon>
        <taxon>Streptophyta</taxon>
        <taxon>Embryophyta</taxon>
        <taxon>Tracheophyta</taxon>
        <taxon>Spermatophyta</taxon>
        <taxon>Magnoliopsida</taxon>
        <taxon>eudicotyledons</taxon>
        <taxon>Gunneridae</taxon>
        <taxon>Pentapetalae</taxon>
        <taxon>rosids</taxon>
        <taxon>fabids</taxon>
        <taxon>Fabales</taxon>
        <taxon>Fabaceae</taxon>
        <taxon>Papilionoideae</taxon>
        <taxon>50 kb inversion clade</taxon>
        <taxon>NPAAA clade</taxon>
        <taxon>indigoferoid/millettioid clade</taxon>
        <taxon>Phaseoleae</taxon>
        <taxon>Vigna</taxon>
    </lineage>
</organism>
<sequence length="241" mass="26877">MSLCISLESLGSVMYKNLFQEFTSRSDIDLPVYQTFNEGESHIPKFWSIVWVAQISYTSESKFPQKRAVEQEVARLALETILENTRVEGTFIVNEISPLCKCIINEYASKLHIEGTSYDTLQQILGGVLPIFRSSLFFNGTRYTGDLARTKKDVEQSATQAVILSIMAIKGKGLSLLQASEVLSKPNSKDISITLDPKEAVVPDFVADKGEDKVEHTKSSIIHSTCQKQESSIQATLRLHP</sequence>
<dbReference type="Gene3D" id="3.30.160.20">
    <property type="match status" value="2"/>
</dbReference>
<feature type="domain" description="DRBM" evidence="3">
    <location>
        <begin position="15"/>
        <end position="82"/>
    </location>
</feature>
<accession>A0AAQ3P4V8</accession>
<keyword evidence="2" id="KW-0694">RNA-binding</keyword>
<dbReference type="EMBL" id="CP144699">
    <property type="protein sequence ID" value="WVZ21660.1"/>
    <property type="molecule type" value="Genomic_DNA"/>
</dbReference>
<evidence type="ECO:0000313" key="5">
    <source>
        <dbReference type="Proteomes" id="UP001374535"/>
    </source>
</evidence>
<dbReference type="SUPFAM" id="SSF54768">
    <property type="entry name" value="dsRNA-binding domain-like"/>
    <property type="match status" value="2"/>
</dbReference>
<evidence type="ECO:0000256" key="2">
    <source>
        <dbReference type="ARBA" id="ARBA00022884"/>
    </source>
</evidence>
<dbReference type="GO" id="GO:0003723">
    <property type="term" value="F:RNA binding"/>
    <property type="evidence" value="ECO:0007669"/>
    <property type="project" value="UniProtKB-KW"/>
</dbReference>
<feature type="domain" description="DRBM" evidence="3">
    <location>
        <begin position="100"/>
        <end position="167"/>
    </location>
</feature>
<evidence type="ECO:0000256" key="1">
    <source>
        <dbReference type="ARBA" id="ARBA00022737"/>
    </source>
</evidence>
<keyword evidence="5" id="KW-1185">Reference proteome</keyword>
<dbReference type="Proteomes" id="UP001374535">
    <property type="component" value="Chromosome 2"/>
</dbReference>
<feature type="non-terminal residue" evidence="4">
    <location>
        <position position="1"/>
    </location>
</feature>
<dbReference type="PANTHER" id="PTHR46031">
    <property type="match status" value="1"/>
</dbReference>